<reference evidence="2" key="1">
    <citation type="journal article" date="2014" name="Int. J. Syst. Evol. Microbiol.">
        <title>Complete genome sequence of Corynebacterium casei LMG S-19264T (=DSM 44701T), isolated from a smear-ripened cheese.</title>
        <authorList>
            <consortium name="US DOE Joint Genome Institute (JGI-PGF)"/>
            <person name="Walter F."/>
            <person name="Albersmeier A."/>
            <person name="Kalinowski J."/>
            <person name="Ruckert C."/>
        </authorList>
    </citation>
    <scope>NUCLEOTIDE SEQUENCE</scope>
    <source>
        <strain evidence="2">CGMCC 1.15493</strain>
    </source>
</reference>
<sequence>MLGTVTKWGNSLAVRLPSAFAREAGIHDGKSVNISIHEGSVVITPVDEVVEYDLAKLLAGITPDNLHDETSTGAFVGNEF</sequence>
<dbReference type="PANTHER" id="PTHR40516:SF1">
    <property type="entry name" value="ANTITOXIN CHPS-RELATED"/>
    <property type="match status" value="1"/>
</dbReference>
<dbReference type="SUPFAM" id="SSF89447">
    <property type="entry name" value="AbrB/MazE/MraZ-like"/>
    <property type="match status" value="1"/>
</dbReference>
<accession>A0A916XV11</accession>
<dbReference type="EMBL" id="BMJJ01000003">
    <property type="protein sequence ID" value="GGD12637.1"/>
    <property type="molecule type" value="Genomic_DNA"/>
</dbReference>
<feature type="domain" description="SpoVT-AbrB" evidence="1">
    <location>
        <begin position="6"/>
        <end position="51"/>
    </location>
</feature>
<comment type="caution">
    <text evidence="2">The sequence shown here is derived from an EMBL/GenBank/DDBJ whole genome shotgun (WGS) entry which is preliminary data.</text>
</comment>
<dbReference type="InterPro" id="IPR007159">
    <property type="entry name" value="SpoVT-AbrB_dom"/>
</dbReference>
<dbReference type="Pfam" id="PF04014">
    <property type="entry name" value="MazE_antitoxin"/>
    <property type="match status" value="1"/>
</dbReference>
<reference evidence="2" key="2">
    <citation type="submission" date="2020-09" db="EMBL/GenBank/DDBJ databases">
        <authorList>
            <person name="Sun Q."/>
            <person name="Zhou Y."/>
        </authorList>
    </citation>
    <scope>NUCLEOTIDE SEQUENCE</scope>
    <source>
        <strain evidence="2">CGMCC 1.15493</strain>
    </source>
</reference>
<dbReference type="GO" id="GO:0097351">
    <property type="term" value="F:toxin sequestering activity"/>
    <property type="evidence" value="ECO:0007669"/>
    <property type="project" value="InterPro"/>
</dbReference>
<keyword evidence="3" id="KW-1185">Reference proteome</keyword>
<dbReference type="SMART" id="SM00966">
    <property type="entry name" value="SpoVT_AbrB"/>
    <property type="match status" value="1"/>
</dbReference>
<dbReference type="GO" id="GO:0003677">
    <property type="term" value="F:DNA binding"/>
    <property type="evidence" value="ECO:0007669"/>
    <property type="project" value="InterPro"/>
</dbReference>
<dbReference type="InterPro" id="IPR037914">
    <property type="entry name" value="SpoVT-AbrB_sf"/>
</dbReference>
<dbReference type="AlphaFoldDB" id="A0A916XV11"/>
<gene>
    <name evidence="2" type="ORF">GCM10011335_14360</name>
</gene>
<dbReference type="Proteomes" id="UP000613160">
    <property type="component" value="Unassembled WGS sequence"/>
</dbReference>
<dbReference type="InterPro" id="IPR039052">
    <property type="entry name" value="Antitox_PemI-like"/>
</dbReference>
<protein>
    <submittedName>
        <fullName evidence="2">Multidrug transporter MatE</fullName>
    </submittedName>
</protein>
<evidence type="ECO:0000313" key="2">
    <source>
        <dbReference type="EMBL" id="GGD12637.1"/>
    </source>
</evidence>
<name>A0A916XV11_9HYPH</name>
<dbReference type="RefSeq" id="WP_188849913.1">
    <property type="nucleotide sequence ID" value="NZ_BMJJ01000003.1"/>
</dbReference>
<dbReference type="Gene3D" id="2.10.260.10">
    <property type="match status" value="1"/>
</dbReference>
<evidence type="ECO:0000313" key="3">
    <source>
        <dbReference type="Proteomes" id="UP000613160"/>
    </source>
</evidence>
<dbReference type="PANTHER" id="PTHR40516">
    <property type="entry name" value="ANTITOXIN CHPS-RELATED"/>
    <property type="match status" value="1"/>
</dbReference>
<organism evidence="2 3">
    <name type="scientific">Aureimonas glaciei</name>
    <dbReference type="NCBI Taxonomy" id="1776957"/>
    <lineage>
        <taxon>Bacteria</taxon>
        <taxon>Pseudomonadati</taxon>
        <taxon>Pseudomonadota</taxon>
        <taxon>Alphaproteobacteria</taxon>
        <taxon>Hyphomicrobiales</taxon>
        <taxon>Aurantimonadaceae</taxon>
        <taxon>Aureimonas</taxon>
    </lineage>
</organism>
<proteinExistence type="predicted"/>
<evidence type="ECO:0000259" key="1">
    <source>
        <dbReference type="SMART" id="SM00966"/>
    </source>
</evidence>